<evidence type="ECO:0008006" key="3">
    <source>
        <dbReference type="Google" id="ProtNLM"/>
    </source>
</evidence>
<keyword evidence="2" id="KW-1185">Reference proteome</keyword>
<dbReference type="EMBL" id="CP002453">
    <property type="protein sequence ID" value="ADV50480.1"/>
    <property type="molecule type" value="Genomic_DNA"/>
</dbReference>
<accession>E6X4Y8</accession>
<dbReference type="eggNOG" id="ENOG502ZZVU">
    <property type="taxonomic scope" value="Bacteria"/>
</dbReference>
<gene>
    <name evidence="1" type="ordered locus">Celal_3209</name>
</gene>
<dbReference type="Proteomes" id="UP000008634">
    <property type="component" value="Chromosome"/>
</dbReference>
<evidence type="ECO:0000313" key="1">
    <source>
        <dbReference type="EMBL" id="ADV50480.1"/>
    </source>
</evidence>
<dbReference type="HOGENOM" id="CLU_2714997_0_0_10"/>
<dbReference type="KEGG" id="cao:Celal_3209"/>
<organism evidence="1 2">
    <name type="scientific">Cellulophaga algicola (strain DSM 14237 / IC166 / ACAM 630)</name>
    <dbReference type="NCBI Taxonomy" id="688270"/>
    <lineage>
        <taxon>Bacteria</taxon>
        <taxon>Pseudomonadati</taxon>
        <taxon>Bacteroidota</taxon>
        <taxon>Flavobacteriia</taxon>
        <taxon>Flavobacteriales</taxon>
        <taxon>Flavobacteriaceae</taxon>
        <taxon>Cellulophaga</taxon>
    </lineage>
</organism>
<name>E6X4Y8_CELAD</name>
<proteinExistence type="predicted"/>
<dbReference type="OrthoDB" id="9967976at2"/>
<evidence type="ECO:0000313" key="2">
    <source>
        <dbReference type="Proteomes" id="UP000008634"/>
    </source>
</evidence>
<dbReference type="RefSeq" id="WP_013551941.1">
    <property type="nucleotide sequence ID" value="NC_014934.1"/>
</dbReference>
<reference evidence="1 2" key="1">
    <citation type="journal article" date="2010" name="Stand. Genomic Sci.">
        <title>Complete genome sequence of Cellulophaga algicola type strain (IC166).</title>
        <authorList>
            <person name="Abt B."/>
            <person name="Lu M."/>
            <person name="Misra M."/>
            <person name="Han C."/>
            <person name="Nolan M."/>
            <person name="Lucas S."/>
            <person name="Hammon N."/>
            <person name="Deshpande S."/>
            <person name="Cheng J.F."/>
            <person name="Tapia R."/>
            <person name="Goodwin L."/>
            <person name="Pitluck S."/>
            <person name="Liolios K."/>
            <person name="Pagani I."/>
            <person name="Ivanova N."/>
            <person name="Mavromatis K."/>
            <person name="Ovchinikova G."/>
            <person name="Pati A."/>
            <person name="Chen A."/>
            <person name="Palaniappan K."/>
            <person name="Land M."/>
            <person name="Hauser L."/>
            <person name="Chang Y.J."/>
            <person name="Jeffries C.D."/>
            <person name="Detter J.C."/>
            <person name="Brambilla E."/>
            <person name="Rohde M."/>
            <person name="Tindall B.J."/>
            <person name="Goker M."/>
            <person name="Woyke T."/>
            <person name="Bristow J."/>
            <person name="Eisen J.A."/>
            <person name="Markowitz V."/>
            <person name="Hugenholtz P."/>
            <person name="Kyrpides N.C."/>
            <person name="Klenk H.P."/>
            <person name="Lapidus A."/>
        </authorList>
    </citation>
    <scope>NUCLEOTIDE SEQUENCE [LARGE SCALE GENOMIC DNA]</scope>
    <source>
        <strain evidence="2">DSM 14237 / IC166 / ACAM 630</strain>
    </source>
</reference>
<sequence length="72" mass="8078">MVRRIIICTFCATTFLSCDADFKQGKCDEGFFEQNNFEGGSYCVPLGDTESVKAAVLDTEKLNKTDIDELER</sequence>
<protein>
    <recommendedName>
        <fullName evidence="3">Lipoprotein</fullName>
    </recommendedName>
</protein>
<dbReference type="AlphaFoldDB" id="E6X4Y8"/>
<dbReference type="PROSITE" id="PS51257">
    <property type="entry name" value="PROKAR_LIPOPROTEIN"/>
    <property type="match status" value="1"/>
</dbReference>